<dbReference type="Proteomes" id="UP000182800">
    <property type="component" value="Unassembled WGS sequence"/>
</dbReference>
<sequence length="567" mass="63885">MAKHRDHARPEFTDANRRARKVSVMHPDDAWHLGHWYEAPREDPASPEIYVYTDELSFSPGQDVAFRASCTGVTWTLQIWRDGLRPELVHEAFDLPGAFHPMPPCAYRDGCDWPVAHVWRAPDDAASGFYRVAAWTQRADGSRFLQHHFFVIRPDPAMPRSGRFLLILTTSTWIAYNDWGGSNAYDGVDGPNGNAFSPVLSTCRPWTRGLVWLPPGAPRLCDTTTRGPWDAPRYPTKEFAFSNGFAQYYASAGWAQFERHFVVWAEAEGYAFDMITQHDLHFRPEIIEGYSCLVVVGHDEYWTREMRKTIDRFVEDGGGCARFAGNFYWQIRFEDEGRRQVAYKSRARDEDPAPAHLRTGPWEDPEIGWPGAATFGVNGMRGVYASWGGFAPRGVRGFTVYRPGHWCFEGLDMHYGDLLGHDAGIFAYEVDGLEHTFRYGLPYPTHEDGAPHDLEIIGLSPAVFAEEMHVGEGHRYYLKDGGIASKARLLSGEATPEAIDRHQYGCGVIVSFPKGKGEVFCAGASEWVSGLAKQDFYVQGVTRNVLDRFLRLQDEGSDGHVESGLRS</sequence>
<organism evidence="2 3">
    <name type="scientific">Saliniramus fredricksonii</name>
    <dbReference type="NCBI Taxonomy" id="1653334"/>
    <lineage>
        <taxon>Bacteria</taxon>
        <taxon>Pseudomonadati</taxon>
        <taxon>Pseudomonadota</taxon>
        <taxon>Alphaproteobacteria</taxon>
        <taxon>Hyphomicrobiales</taxon>
        <taxon>Salinarimonadaceae</taxon>
        <taxon>Saliniramus</taxon>
    </lineage>
</organism>
<evidence type="ECO:0000259" key="1">
    <source>
        <dbReference type="Pfam" id="PF20254"/>
    </source>
</evidence>
<protein>
    <recommendedName>
        <fullName evidence="1">N,N-dimethylformamidase beta subunit-like C-terminal domain-containing protein</fullName>
    </recommendedName>
</protein>
<proteinExistence type="predicted"/>
<keyword evidence="3" id="KW-1185">Reference proteome</keyword>
<dbReference type="RefSeq" id="WP_108721858.1">
    <property type="nucleotide sequence ID" value="NZ_FMBM01000002.1"/>
</dbReference>
<dbReference type="Pfam" id="PF20254">
    <property type="entry name" value="DMFA2_C"/>
    <property type="match status" value="1"/>
</dbReference>
<dbReference type="InterPro" id="IPR046540">
    <property type="entry name" value="DMFA2_C"/>
</dbReference>
<name>A0ABY0KA00_9HYPH</name>
<comment type="caution">
    <text evidence="2">The sequence shown here is derived from an EMBL/GenBank/DDBJ whole genome shotgun (WGS) entry which is preliminary data.</text>
</comment>
<accession>A0ABY0KA00</accession>
<evidence type="ECO:0000313" key="3">
    <source>
        <dbReference type="Proteomes" id="UP000182800"/>
    </source>
</evidence>
<gene>
    <name evidence="2" type="ORF">GA0071312_2085</name>
</gene>
<reference evidence="2 3" key="1">
    <citation type="submission" date="2016-08" db="EMBL/GenBank/DDBJ databases">
        <authorList>
            <person name="Varghese N."/>
            <person name="Submissions Spin"/>
        </authorList>
    </citation>
    <scope>NUCLEOTIDE SEQUENCE [LARGE SCALE GENOMIC DNA]</scope>
    <source>
        <strain evidence="2 3">HL-109</strain>
    </source>
</reference>
<feature type="domain" description="N,N-dimethylformamidase beta subunit-like C-terminal" evidence="1">
    <location>
        <begin position="80"/>
        <end position="532"/>
    </location>
</feature>
<dbReference type="EMBL" id="FMBM01000002">
    <property type="protein sequence ID" value="SCC81152.1"/>
    <property type="molecule type" value="Genomic_DNA"/>
</dbReference>
<evidence type="ECO:0000313" key="2">
    <source>
        <dbReference type="EMBL" id="SCC81152.1"/>
    </source>
</evidence>